<protein>
    <submittedName>
        <fullName evidence="1">Uncharacterized protein</fullName>
    </submittedName>
</protein>
<accession>A0ABU6GQK4</accession>
<evidence type="ECO:0000313" key="1">
    <source>
        <dbReference type="EMBL" id="MEC0242004.1"/>
    </source>
</evidence>
<name>A0ABU6GQK4_9BACL</name>
<reference evidence="1 2" key="1">
    <citation type="submission" date="2023-03" db="EMBL/GenBank/DDBJ databases">
        <title>Bacillus Genome Sequencing.</title>
        <authorList>
            <person name="Dunlap C."/>
        </authorList>
    </citation>
    <scope>NUCLEOTIDE SEQUENCE [LARGE SCALE GENOMIC DNA]</scope>
    <source>
        <strain evidence="1 2">BD-525</strain>
    </source>
</reference>
<evidence type="ECO:0000313" key="2">
    <source>
        <dbReference type="Proteomes" id="UP001344632"/>
    </source>
</evidence>
<comment type="caution">
    <text evidence="1">The sequence shown here is derived from an EMBL/GenBank/DDBJ whole genome shotgun (WGS) entry which is preliminary data.</text>
</comment>
<proteinExistence type="predicted"/>
<sequence length="106" mass="12201">MNKDNAKIEVVGGQMNYSKLNTKVEPRIYAIGKAHIWLDLINQRMKPKKWNKATAKGTKVTFDMITKPEILELAFDELEVYLKQVNREHGTDIELNRNVSKEASRG</sequence>
<keyword evidence="2" id="KW-1185">Reference proteome</keyword>
<dbReference type="EMBL" id="JARLKZ010000015">
    <property type="protein sequence ID" value="MEC0242004.1"/>
    <property type="molecule type" value="Genomic_DNA"/>
</dbReference>
<dbReference type="Proteomes" id="UP001344632">
    <property type="component" value="Unassembled WGS sequence"/>
</dbReference>
<gene>
    <name evidence="1" type="ORF">P4H66_19560</name>
</gene>
<dbReference type="RefSeq" id="WP_326089745.1">
    <property type="nucleotide sequence ID" value="NZ_JARLKZ010000015.1"/>
</dbReference>
<organism evidence="1 2">
    <name type="scientific">Paenibacillus dokdonensis</name>
    <dbReference type="NCBI Taxonomy" id="2567944"/>
    <lineage>
        <taxon>Bacteria</taxon>
        <taxon>Bacillati</taxon>
        <taxon>Bacillota</taxon>
        <taxon>Bacilli</taxon>
        <taxon>Bacillales</taxon>
        <taxon>Paenibacillaceae</taxon>
        <taxon>Paenibacillus</taxon>
    </lineage>
</organism>